<evidence type="ECO:0000313" key="1">
    <source>
        <dbReference type="EMBL" id="GAI57920.1"/>
    </source>
</evidence>
<organism evidence="1">
    <name type="scientific">marine sediment metagenome</name>
    <dbReference type="NCBI Taxonomy" id="412755"/>
    <lineage>
        <taxon>unclassified sequences</taxon>
        <taxon>metagenomes</taxon>
        <taxon>ecological metagenomes</taxon>
    </lineage>
</organism>
<name>X1R472_9ZZZZ</name>
<feature type="non-terminal residue" evidence="1">
    <location>
        <position position="66"/>
    </location>
</feature>
<sequence>MNATLKSFKYLERLFPSDFIALLSEESFLYRLLVEQSPKADVWRKHIDDCLELAYRYDLVDADLVA</sequence>
<reference evidence="1" key="1">
    <citation type="journal article" date="2014" name="Front. Microbiol.">
        <title>High frequency of phylogenetically diverse reductive dehalogenase-homologous genes in deep subseafloor sedimentary metagenomes.</title>
        <authorList>
            <person name="Kawai M."/>
            <person name="Futagami T."/>
            <person name="Toyoda A."/>
            <person name="Takaki Y."/>
            <person name="Nishi S."/>
            <person name="Hori S."/>
            <person name="Arai W."/>
            <person name="Tsubouchi T."/>
            <person name="Morono Y."/>
            <person name="Uchiyama I."/>
            <person name="Ito T."/>
            <person name="Fujiyama A."/>
            <person name="Inagaki F."/>
            <person name="Takami H."/>
        </authorList>
    </citation>
    <scope>NUCLEOTIDE SEQUENCE</scope>
    <source>
        <strain evidence="1">Expedition CK06-06</strain>
    </source>
</reference>
<accession>X1R472</accession>
<dbReference type="AlphaFoldDB" id="X1R472"/>
<gene>
    <name evidence="1" type="ORF">S06H3_53681</name>
</gene>
<dbReference type="EMBL" id="BARV01034245">
    <property type="protein sequence ID" value="GAI57920.1"/>
    <property type="molecule type" value="Genomic_DNA"/>
</dbReference>
<comment type="caution">
    <text evidence="1">The sequence shown here is derived from an EMBL/GenBank/DDBJ whole genome shotgun (WGS) entry which is preliminary data.</text>
</comment>
<protein>
    <submittedName>
        <fullName evidence="1">Uncharacterized protein</fullName>
    </submittedName>
</protein>
<proteinExistence type="predicted"/>